<sequence>MITLLNKISLYNTFGVDNFNSIEGAINNMAPSMVEYYLSDLSQDAEDIYLNKREIENSLFIGDYSLYIDYNDNIYLELDNIENSSYETASFW</sequence>
<evidence type="ECO:0000313" key="1">
    <source>
        <dbReference type="EMBL" id="APW65693.1"/>
    </source>
</evidence>
<keyword evidence="2" id="KW-1185">Reference proteome</keyword>
<gene>
    <name evidence="1" type="ORF">LPB137_07440</name>
</gene>
<reference evidence="1 2" key="1">
    <citation type="submission" date="2017-01" db="EMBL/GenBank/DDBJ databases">
        <title>Genome sequencing of Arcobacter sp. LPB0137.</title>
        <authorList>
            <person name="Lee G.-W."/>
            <person name="Yi H."/>
        </authorList>
    </citation>
    <scope>NUCLEOTIDE SEQUENCE [LARGE SCALE GENOMIC DNA]</scope>
    <source>
        <strain evidence="1 2">LPB0137</strain>
    </source>
</reference>
<dbReference type="KEGG" id="alp:LPB137_07440"/>
<dbReference type="AlphaFoldDB" id="A0A1P8KMB3"/>
<protein>
    <submittedName>
        <fullName evidence="1">Uncharacterized protein</fullName>
    </submittedName>
</protein>
<dbReference type="RefSeq" id="WP_076086484.1">
    <property type="nucleotide sequence ID" value="NZ_CP019070.1"/>
</dbReference>
<proteinExistence type="predicted"/>
<dbReference type="Proteomes" id="UP000186074">
    <property type="component" value="Chromosome"/>
</dbReference>
<dbReference type="OrthoDB" id="5348622at2"/>
<evidence type="ECO:0000313" key="2">
    <source>
        <dbReference type="Proteomes" id="UP000186074"/>
    </source>
</evidence>
<accession>A0A1P8KMB3</accession>
<organism evidence="1 2">
    <name type="scientific">Poseidonibacter parvus</name>
    <dbReference type="NCBI Taxonomy" id="1850254"/>
    <lineage>
        <taxon>Bacteria</taxon>
        <taxon>Pseudomonadati</taxon>
        <taxon>Campylobacterota</taxon>
        <taxon>Epsilonproteobacteria</taxon>
        <taxon>Campylobacterales</taxon>
        <taxon>Arcobacteraceae</taxon>
        <taxon>Poseidonibacter</taxon>
    </lineage>
</organism>
<dbReference type="STRING" id="1850254.LPB137_07440"/>
<dbReference type="EMBL" id="CP019070">
    <property type="protein sequence ID" value="APW65693.1"/>
    <property type="molecule type" value="Genomic_DNA"/>
</dbReference>
<name>A0A1P8KMB3_9BACT</name>